<dbReference type="Gene3D" id="1.25.40.10">
    <property type="entry name" value="Tetratricopeptide repeat domain"/>
    <property type="match status" value="2"/>
</dbReference>
<evidence type="ECO:0000256" key="1">
    <source>
        <dbReference type="ARBA" id="ARBA00007626"/>
    </source>
</evidence>
<feature type="repeat" description="PPR" evidence="4">
    <location>
        <begin position="267"/>
        <end position="301"/>
    </location>
</feature>
<feature type="region of interest" description="Disordered" evidence="5">
    <location>
        <begin position="1"/>
        <end position="55"/>
    </location>
</feature>
<gene>
    <name evidence="6" type="ORF">BAE44_0000501</name>
</gene>
<dbReference type="Pfam" id="PF13041">
    <property type="entry name" value="PPR_2"/>
    <property type="match status" value="2"/>
</dbReference>
<feature type="repeat" description="PPR" evidence="4">
    <location>
        <begin position="197"/>
        <end position="231"/>
    </location>
</feature>
<dbReference type="Pfam" id="PF01535">
    <property type="entry name" value="PPR"/>
    <property type="match status" value="1"/>
</dbReference>
<dbReference type="STRING" id="888268.A0A1E5WMW2"/>
<dbReference type="PANTHER" id="PTHR47936:SF5">
    <property type="entry name" value="PENTACOTRIPEPTIDE-REPEAT REGION OF PRORP DOMAIN-CONTAINING PROTEIN"/>
    <property type="match status" value="1"/>
</dbReference>
<accession>A0A1E5WMW2</accession>
<evidence type="ECO:0000256" key="5">
    <source>
        <dbReference type="SAM" id="MobiDB-lite"/>
    </source>
</evidence>
<reference evidence="6 7" key="1">
    <citation type="submission" date="2016-09" db="EMBL/GenBank/DDBJ databases">
        <title>The draft genome of Dichanthelium oligosanthes: A C3 panicoid grass species.</title>
        <authorList>
            <person name="Studer A.J."/>
            <person name="Schnable J.C."/>
            <person name="Brutnell T.P."/>
        </authorList>
    </citation>
    <scope>NUCLEOTIDE SEQUENCE [LARGE SCALE GENOMIC DNA]</scope>
    <source>
        <strain evidence="7">cv. Kellogg 1175</strain>
        <tissue evidence="6">Leaf</tissue>
    </source>
</reference>
<evidence type="ECO:0000313" key="6">
    <source>
        <dbReference type="EMBL" id="OEL38480.1"/>
    </source>
</evidence>
<dbReference type="PROSITE" id="PS51375">
    <property type="entry name" value="PPR"/>
    <property type="match status" value="4"/>
</dbReference>
<dbReference type="GO" id="GO:0009507">
    <property type="term" value="C:chloroplast"/>
    <property type="evidence" value="ECO:0007669"/>
    <property type="project" value="TreeGrafter"/>
</dbReference>
<dbReference type="Proteomes" id="UP000095767">
    <property type="component" value="Unassembled WGS sequence"/>
</dbReference>
<name>A0A1E5WMW2_9POAL</name>
<evidence type="ECO:0000256" key="3">
    <source>
        <dbReference type="ARBA" id="ARBA00022946"/>
    </source>
</evidence>
<comment type="caution">
    <text evidence="6">The sequence shown here is derived from an EMBL/GenBank/DDBJ whole genome shotgun (WGS) entry which is preliminary data.</text>
</comment>
<keyword evidence="3" id="KW-0809">Transit peptide</keyword>
<comment type="similarity">
    <text evidence="1">Belongs to the PPR family. P subfamily.</text>
</comment>
<dbReference type="PANTHER" id="PTHR47936">
    <property type="entry name" value="PPR_LONG DOMAIN-CONTAINING PROTEIN"/>
    <property type="match status" value="1"/>
</dbReference>
<keyword evidence="2" id="KW-0677">Repeat</keyword>
<dbReference type="GO" id="GO:0010019">
    <property type="term" value="P:chloroplast-nucleus signaling pathway"/>
    <property type="evidence" value="ECO:0007669"/>
    <property type="project" value="TreeGrafter"/>
</dbReference>
<evidence type="ECO:0000256" key="2">
    <source>
        <dbReference type="ARBA" id="ARBA00022737"/>
    </source>
</evidence>
<feature type="compositionally biased region" description="Acidic residues" evidence="5">
    <location>
        <begin position="429"/>
        <end position="458"/>
    </location>
</feature>
<proteinExistence type="inferred from homology"/>
<dbReference type="AlphaFoldDB" id="A0A1E5WMW2"/>
<feature type="region of interest" description="Disordered" evidence="5">
    <location>
        <begin position="415"/>
        <end position="458"/>
    </location>
</feature>
<dbReference type="GO" id="GO:0031930">
    <property type="term" value="P:mitochondria-nucleus signaling pathway"/>
    <property type="evidence" value="ECO:0007669"/>
    <property type="project" value="TreeGrafter"/>
</dbReference>
<sequence length="458" mass="50751">MASHAAASRSHLLSRLFVSTKPRAQPPKPARAPAPTPAPSPKAAAGEAESKPNADRKLKKYAKAIFQESDPDKLVSLFIAASTASQRFRDKHHQLYDLTVTHLTSFGRHDAVAAILDSQKPFLEASNNFFARRLIRLYGRASMPSHAAATFLELPPKHKSLMTFNALLAANLDAGDIDAVATACQEIPASHPTIFPNVCSYNILIRALCQKPDPSAAIDVIPLMEKCRLTPDVRSFNSLLNGFYSSGRFDDAEKVWEMMKDRNIEPDAKIYNAKLRGLVSKGSILDAIALIERMQKDGPKPDTVSYNELIRGYCKEGRLDEAKKVYDDLVKNECAPNRDTFHTLVPRFVEAGELGRAVSCCYEIFGRKCKVQCSLLQEVVTALVAASRVDEARRIVELGRKNYYPRNYLRMPPLTREDKGLKIPPPTGEDNDAEAATDLEDSSPYEEGCEEDEESKNA</sequence>
<evidence type="ECO:0000313" key="7">
    <source>
        <dbReference type="Proteomes" id="UP000095767"/>
    </source>
</evidence>
<dbReference type="EMBL" id="LWDX02001628">
    <property type="protein sequence ID" value="OEL38480.1"/>
    <property type="molecule type" value="Genomic_DNA"/>
</dbReference>
<organism evidence="6 7">
    <name type="scientific">Dichanthelium oligosanthes</name>
    <dbReference type="NCBI Taxonomy" id="888268"/>
    <lineage>
        <taxon>Eukaryota</taxon>
        <taxon>Viridiplantae</taxon>
        <taxon>Streptophyta</taxon>
        <taxon>Embryophyta</taxon>
        <taxon>Tracheophyta</taxon>
        <taxon>Spermatophyta</taxon>
        <taxon>Magnoliopsida</taxon>
        <taxon>Liliopsida</taxon>
        <taxon>Poales</taxon>
        <taxon>Poaceae</taxon>
        <taxon>PACMAD clade</taxon>
        <taxon>Panicoideae</taxon>
        <taxon>Panicodae</taxon>
        <taxon>Paniceae</taxon>
        <taxon>Dichantheliinae</taxon>
        <taxon>Dichanthelium</taxon>
    </lineage>
</organism>
<evidence type="ECO:0000256" key="4">
    <source>
        <dbReference type="PROSITE-ProRule" id="PRU00708"/>
    </source>
</evidence>
<dbReference type="InterPro" id="IPR011990">
    <property type="entry name" value="TPR-like_helical_dom_sf"/>
</dbReference>
<protein>
    <submittedName>
        <fullName evidence="6">Pentatricopeptide repeat-containing protein</fullName>
    </submittedName>
</protein>
<dbReference type="InterPro" id="IPR002885">
    <property type="entry name" value="PPR_rpt"/>
</dbReference>
<feature type="repeat" description="PPR" evidence="4">
    <location>
        <begin position="302"/>
        <end position="336"/>
    </location>
</feature>
<feature type="compositionally biased region" description="Low complexity" evidence="5">
    <location>
        <begin position="1"/>
        <end position="23"/>
    </location>
</feature>
<dbReference type="OrthoDB" id="185373at2759"/>
<feature type="compositionally biased region" description="Pro residues" evidence="5">
    <location>
        <begin position="24"/>
        <end position="40"/>
    </location>
</feature>
<feature type="repeat" description="PPR" evidence="4">
    <location>
        <begin position="232"/>
        <end position="266"/>
    </location>
</feature>
<keyword evidence="7" id="KW-1185">Reference proteome</keyword>
<dbReference type="NCBIfam" id="TIGR00756">
    <property type="entry name" value="PPR"/>
    <property type="match status" value="4"/>
</dbReference>